<protein>
    <recommendedName>
        <fullName evidence="3">Ig-like domain-containing protein</fullName>
    </recommendedName>
</protein>
<dbReference type="GO" id="GO:0006955">
    <property type="term" value="P:immune response"/>
    <property type="evidence" value="ECO:0007669"/>
    <property type="project" value="TreeGrafter"/>
</dbReference>
<dbReference type="AlphaFoldDB" id="A0A4W6FMZ2"/>
<reference evidence="5" key="1">
    <citation type="submission" date="2015-09" db="EMBL/GenBank/DDBJ databases">
        <authorList>
            <person name="Sai Rama Sridatta P."/>
        </authorList>
    </citation>
    <scope>NUCLEOTIDE SEQUENCE [LARGE SCALE GENOMIC DNA]</scope>
</reference>
<feature type="chain" id="PRO_5021314372" description="Ig-like domain-containing protein" evidence="2">
    <location>
        <begin position="27"/>
        <end position="248"/>
    </location>
</feature>
<dbReference type="SUPFAM" id="SSF54452">
    <property type="entry name" value="MHC antigen-recognition domain"/>
    <property type="match status" value="1"/>
</dbReference>
<dbReference type="InterPro" id="IPR050208">
    <property type="entry name" value="MHC_class-I_related"/>
</dbReference>
<dbReference type="Gene3D" id="2.60.40.10">
    <property type="entry name" value="Immunoglobulins"/>
    <property type="match status" value="1"/>
</dbReference>
<evidence type="ECO:0000256" key="1">
    <source>
        <dbReference type="ARBA" id="ARBA00023180"/>
    </source>
</evidence>
<keyword evidence="2" id="KW-0732">Signal</keyword>
<dbReference type="Gene3D" id="3.30.500.10">
    <property type="entry name" value="MHC class I-like antigen recognition-like"/>
    <property type="match status" value="1"/>
</dbReference>
<dbReference type="SMART" id="SM00407">
    <property type="entry name" value="IGc1"/>
    <property type="match status" value="1"/>
</dbReference>
<keyword evidence="1" id="KW-0325">Glycoprotein</keyword>
<keyword evidence="5" id="KW-1185">Reference proteome</keyword>
<feature type="domain" description="Ig-like" evidence="3">
    <location>
        <begin position="73"/>
        <end position="179"/>
    </location>
</feature>
<dbReference type="InterPro" id="IPR007110">
    <property type="entry name" value="Ig-like_dom"/>
</dbReference>
<proteinExistence type="predicted"/>
<evidence type="ECO:0000259" key="3">
    <source>
        <dbReference type="PROSITE" id="PS50835"/>
    </source>
</evidence>
<evidence type="ECO:0000313" key="5">
    <source>
        <dbReference type="Proteomes" id="UP000314980"/>
    </source>
</evidence>
<dbReference type="InterPro" id="IPR013783">
    <property type="entry name" value="Ig-like_fold"/>
</dbReference>
<dbReference type="Pfam" id="PF07654">
    <property type="entry name" value="C1-set"/>
    <property type="match status" value="1"/>
</dbReference>
<dbReference type="InterPro" id="IPR011162">
    <property type="entry name" value="MHC_I/II-like_Ag-recog"/>
</dbReference>
<sequence length="248" mass="28390">MESRTSQSLLFTVTLTVVSVSVSVSGVHIYQRMFGCEWDNETGKVNGFNEYGYDGEDFIEFDLRTETWVAPTPQAFITKHNSLLRTGRITSDVVLEHRLIYSNVIQHYMSLLQKTPSSNVTCQATGFYPDRATLFWRKDGKELHDNANHDLQILPNHDGTFQLSVNISVTPGDWEKYECVFKFSDKDDVVVRLDKKVIRTNWGKSEIRSNITINSCLLNTFQPLLHLLDQRSENALRAALLLHSLMLD</sequence>
<feature type="signal peptide" evidence="2">
    <location>
        <begin position="1"/>
        <end position="26"/>
    </location>
</feature>
<organism evidence="4 5">
    <name type="scientific">Lates calcarifer</name>
    <name type="common">Barramundi</name>
    <name type="synonym">Holocentrus calcarifer</name>
    <dbReference type="NCBI Taxonomy" id="8187"/>
    <lineage>
        <taxon>Eukaryota</taxon>
        <taxon>Metazoa</taxon>
        <taxon>Chordata</taxon>
        <taxon>Craniata</taxon>
        <taxon>Vertebrata</taxon>
        <taxon>Euteleostomi</taxon>
        <taxon>Actinopterygii</taxon>
        <taxon>Neopterygii</taxon>
        <taxon>Teleostei</taxon>
        <taxon>Neoteleostei</taxon>
        <taxon>Acanthomorphata</taxon>
        <taxon>Carangaria</taxon>
        <taxon>Carangaria incertae sedis</taxon>
        <taxon>Centropomidae</taxon>
        <taxon>Lates</taxon>
    </lineage>
</organism>
<dbReference type="InterPro" id="IPR003597">
    <property type="entry name" value="Ig_C1-set"/>
</dbReference>
<dbReference type="GO" id="GO:0009897">
    <property type="term" value="C:external side of plasma membrane"/>
    <property type="evidence" value="ECO:0007669"/>
    <property type="project" value="TreeGrafter"/>
</dbReference>
<dbReference type="PROSITE" id="PS50835">
    <property type="entry name" value="IG_LIKE"/>
    <property type="match status" value="1"/>
</dbReference>
<dbReference type="Proteomes" id="UP000314980">
    <property type="component" value="Unassembled WGS sequence"/>
</dbReference>
<dbReference type="InterPro" id="IPR037055">
    <property type="entry name" value="MHC_I-like_Ag-recog_sf"/>
</dbReference>
<dbReference type="Ensembl" id="ENSLCAT00010053151.1">
    <property type="protein sequence ID" value="ENSLCAP00010051807.1"/>
    <property type="gene ID" value="ENSLCAG00010024103.1"/>
</dbReference>
<dbReference type="SUPFAM" id="SSF48726">
    <property type="entry name" value="Immunoglobulin"/>
    <property type="match status" value="1"/>
</dbReference>
<name>A0A4W6FMZ2_LATCA</name>
<reference evidence="4" key="2">
    <citation type="submission" date="2025-08" db="UniProtKB">
        <authorList>
            <consortium name="Ensembl"/>
        </authorList>
    </citation>
    <scope>IDENTIFICATION</scope>
</reference>
<accession>A0A4W6FMZ2</accession>
<evidence type="ECO:0000313" key="4">
    <source>
        <dbReference type="Ensembl" id="ENSLCAP00010051807.1"/>
    </source>
</evidence>
<dbReference type="PANTHER" id="PTHR16675">
    <property type="entry name" value="MHC CLASS I-RELATED"/>
    <property type="match status" value="1"/>
</dbReference>
<dbReference type="PANTHER" id="PTHR16675:SF237">
    <property type="entry name" value="MHC CLASS I ANTIGEN TRANSCRIPT VARIANT 1-RELATED"/>
    <property type="match status" value="1"/>
</dbReference>
<dbReference type="InterPro" id="IPR011161">
    <property type="entry name" value="MHC_I-like_Ag-recog"/>
</dbReference>
<dbReference type="InterPro" id="IPR036179">
    <property type="entry name" value="Ig-like_dom_sf"/>
</dbReference>
<reference evidence="4" key="3">
    <citation type="submission" date="2025-09" db="UniProtKB">
        <authorList>
            <consortium name="Ensembl"/>
        </authorList>
    </citation>
    <scope>IDENTIFICATION</scope>
</reference>
<dbReference type="GeneTree" id="ENSGT01120000271828"/>
<dbReference type="Pfam" id="PF00129">
    <property type="entry name" value="MHC_I"/>
    <property type="match status" value="1"/>
</dbReference>
<evidence type="ECO:0000256" key="2">
    <source>
        <dbReference type="SAM" id="SignalP"/>
    </source>
</evidence>
<dbReference type="GO" id="GO:0005615">
    <property type="term" value="C:extracellular space"/>
    <property type="evidence" value="ECO:0007669"/>
    <property type="project" value="TreeGrafter"/>
</dbReference>